<dbReference type="InterPro" id="IPR042035">
    <property type="entry name" value="DEAH_win-hel_dom"/>
</dbReference>
<comment type="catalytic activity">
    <reaction evidence="1">
        <text>ATP + H2O = ADP + phosphate + H(+)</text>
        <dbReference type="Rhea" id="RHEA:13065"/>
        <dbReference type="ChEBI" id="CHEBI:15377"/>
        <dbReference type="ChEBI" id="CHEBI:15378"/>
        <dbReference type="ChEBI" id="CHEBI:30616"/>
        <dbReference type="ChEBI" id="CHEBI:43474"/>
        <dbReference type="ChEBI" id="CHEBI:456216"/>
        <dbReference type="EC" id="3.6.4.13"/>
    </reaction>
</comment>
<dbReference type="PANTHER" id="PTHR18934">
    <property type="entry name" value="ATP-DEPENDENT RNA HELICASE"/>
    <property type="match status" value="1"/>
</dbReference>
<dbReference type="Proteomes" id="UP000574390">
    <property type="component" value="Unassembled WGS sequence"/>
</dbReference>
<dbReference type="GO" id="GO:0003723">
    <property type="term" value="F:RNA binding"/>
    <property type="evidence" value="ECO:0007669"/>
    <property type="project" value="TreeGrafter"/>
</dbReference>
<dbReference type="EMBL" id="JABANM010005827">
    <property type="protein sequence ID" value="KAF4746938.1"/>
    <property type="molecule type" value="Genomic_DNA"/>
</dbReference>
<evidence type="ECO:0000313" key="4">
    <source>
        <dbReference type="Proteomes" id="UP000574390"/>
    </source>
</evidence>
<feature type="non-terminal residue" evidence="3">
    <location>
        <position position="1"/>
    </location>
</feature>
<dbReference type="GO" id="GO:0071013">
    <property type="term" value="C:catalytic step 2 spliceosome"/>
    <property type="evidence" value="ECO:0007669"/>
    <property type="project" value="TreeGrafter"/>
</dbReference>
<proteinExistence type="predicted"/>
<reference evidence="3 4" key="1">
    <citation type="submission" date="2020-04" db="EMBL/GenBank/DDBJ databases">
        <title>Perkinsus olseni comparative genomics.</title>
        <authorList>
            <person name="Bogema D.R."/>
        </authorList>
    </citation>
    <scope>NUCLEOTIDE SEQUENCE [LARGE SCALE GENOMIC DNA]</scope>
    <source>
        <strain evidence="3">ATCC PRA-205</strain>
    </source>
</reference>
<keyword evidence="3" id="KW-0547">Nucleotide-binding</keyword>
<gene>
    <name evidence="3" type="primary">DHX16_3</name>
    <name evidence="3" type="ORF">FOZ62_021769</name>
</gene>
<keyword evidence="3" id="KW-0347">Helicase</keyword>
<evidence type="ECO:0000313" key="3">
    <source>
        <dbReference type="EMBL" id="KAF4746938.1"/>
    </source>
</evidence>
<name>A0A7J6TNS5_PEROL</name>
<comment type="caution">
    <text evidence="3">The sequence shown here is derived from an EMBL/GenBank/DDBJ whole genome shotgun (WGS) entry which is preliminary data.</text>
</comment>
<keyword evidence="3" id="KW-0378">Hydrolase</keyword>
<dbReference type="PANTHER" id="PTHR18934:SF83">
    <property type="entry name" value="PRE-MRNA-SPLICING FACTOR ATP-DEPENDENT RNA HELICASE DHX16"/>
    <property type="match status" value="1"/>
</dbReference>
<dbReference type="GO" id="GO:0003724">
    <property type="term" value="F:RNA helicase activity"/>
    <property type="evidence" value="ECO:0007669"/>
    <property type="project" value="UniProtKB-EC"/>
</dbReference>
<keyword evidence="3" id="KW-0067">ATP-binding</keyword>
<dbReference type="InterPro" id="IPR027417">
    <property type="entry name" value="P-loop_NTPase"/>
</dbReference>
<sequence>MESLQEVPCSRASADQRAGRAGRVRAGKSFRLFTRWAFEHEMEAQNAPEILRTNLGGVVLMMKSIGIDDLLNFDFMDP</sequence>
<evidence type="ECO:0000256" key="2">
    <source>
        <dbReference type="SAM" id="MobiDB-lite"/>
    </source>
</evidence>
<accession>A0A7J6TNS5</accession>
<dbReference type="Gene3D" id="3.40.50.300">
    <property type="entry name" value="P-loop containing nucleotide triphosphate hydrolases"/>
    <property type="match status" value="1"/>
</dbReference>
<protein>
    <submittedName>
        <fullName evidence="3">Putative pre-mRNA-splicing factor ATP-dependent RNA helicase dhx16</fullName>
    </submittedName>
</protein>
<evidence type="ECO:0000256" key="1">
    <source>
        <dbReference type="ARBA" id="ARBA00047984"/>
    </source>
</evidence>
<dbReference type="AlphaFoldDB" id="A0A7J6TNS5"/>
<organism evidence="3 4">
    <name type="scientific">Perkinsus olseni</name>
    <name type="common">Perkinsus atlanticus</name>
    <dbReference type="NCBI Taxonomy" id="32597"/>
    <lineage>
        <taxon>Eukaryota</taxon>
        <taxon>Sar</taxon>
        <taxon>Alveolata</taxon>
        <taxon>Perkinsozoa</taxon>
        <taxon>Perkinsea</taxon>
        <taxon>Perkinsida</taxon>
        <taxon>Perkinsidae</taxon>
        <taxon>Perkinsus</taxon>
    </lineage>
</organism>
<dbReference type="Gene3D" id="1.10.10.2130">
    <property type="entry name" value="DEAH helicase family, winged-helix domain"/>
    <property type="match status" value="1"/>
</dbReference>
<feature type="region of interest" description="Disordered" evidence="2">
    <location>
        <begin position="1"/>
        <end position="20"/>
    </location>
</feature>
<dbReference type="SUPFAM" id="SSF52540">
    <property type="entry name" value="P-loop containing nucleoside triphosphate hydrolases"/>
    <property type="match status" value="1"/>
</dbReference>